<comment type="caution">
    <text evidence="8">The sequence shown here is derived from an EMBL/GenBank/DDBJ whole genome shotgun (WGS) entry which is preliminary data.</text>
</comment>
<dbReference type="EMBL" id="JAUCMV010000002">
    <property type="protein sequence ID" value="KAK0416392.1"/>
    <property type="molecule type" value="Genomic_DNA"/>
</dbReference>
<dbReference type="GO" id="GO:0005634">
    <property type="term" value="C:nucleus"/>
    <property type="evidence" value="ECO:0007669"/>
    <property type="project" value="UniProtKB-SubCell"/>
</dbReference>
<keyword evidence="5" id="KW-0539">Nucleus</keyword>
<dbReference type="PANTHER" id="PTHR12945">
    <property type="entry name" value="TRANSLATION INITIATION FACTOR EIF3-RELATED"/>
    <property type="match status" value="1"/>
</dbReference>
<evidence type="ECO:0000256" key="7">
    <source>
        <dbReference type="SAM" id="MobiDB-lite"/>
    </source>
</evidence>
<accession>A0AA39I240</accession>
<comment type="subcellular location">
    <subcellularLocation>
        <location evidence="1">Nucleus</location>
    </subcellularLocation>
</comment>
<gene>
    <name evidence="8" type="ORF">QR680_012459</name>
</gene>
<name>A0AA39I240_9BILA</name>
<evidence type="ECO:0000256" key="6">
    <source>
        <dbReference type="ARBA" id="ARBA00032319"/>
    </source>
</evidence>
<feature type="region of interest" description="Disordered" evidence="7">
    <location>
        <begin position="60"/>
        <end position="119"/>
    </location>
</feature>
<reference evidence="8" key="1">
    <citation type="submission" date="2023-06" db="EMBL/GenBank/DDBJ databases">
        <title>Genomic analysis of the entomopathogenic nematode Steinernema hermaphroditum.</title>
        <authorList>
            <person name="Schwarz E.M."/>
            <person name="Heppert J.K."/>
            <person name="Baniya A."/>
            <person name="Schwartz H.T."/>
            <person name="Tan C.-H."/>
            <person name="Antoshechkin I."/>
            <person name="Sternberg P.W."/>
            <person name="Goodrich-Blair H."/>
            <person name="Dillman A.R."/>
        </authorList>
    </citation>
    <scope>NUCLEOTIDE SEQUENCE</scope>
    <source>
        <strain evidence="8">PS9179</strain>
        <tissue evidence="8">Whole animal</tissue>
    </source>
</reference>
<dbReference type="InterPro" id="IPR017423">
    <property type="entry name" value="TRM6"/>
</dbReference>
<evidence type="ECO:0000256" key="5">
    <source>
        <dbReference type="ARBA" id="ARBA00023242"/>
    </source>
</evidence>
<organism evidence="8 9">
    <name type="scientific">Steinernema hermaphroditum</name>
    <dbReference type="NCBI Taxonomy" id="289476"/>
    <lineage>
        <taxon>Eukaryota</taxon>
        <taxon>Metazoa</taxon>
        <taxon>Ecdysozoa</taxon>
        <taxon>Nematoda</taxon>
        <taxon>Chromadorea</taxon>
        <taxon>Rhabditida</taxon>
        <taxon>Tylenchina</taxon>
        <taxon>Panagrolaimomorpha</taxon>
        <taxon>Strongyloidoidea</taxon>
        <taxon>Steinernematidae</taxon>
        <taxon>Steinernema</taxon>
    </lineage>
</organism>
<dbReference type="GO" id="GO:0030488">
    <property type="term" value="P:tRNA methylation"/>
    <property type="evidence" value="ECO:0007669"/>
    <property type="project" value="InterPro"/>
</dbReference>
<dbReference type="Pfam" id="PF04189">
    <property type="entry name" value="Gcd10p"/>
    <property type="match status" value="1"/>
</dbReference>
<evidence type="ECO:0000313" key="8">
    <source>
        <dbReference type="EMBL" id="KAK0416392.1"/>
    </source>
</evidence>
<sequence>MTTINVGDYVVVQKLGGEHIRIVKVDKKVNILIEKLRFMSDGAIGQRFGLFNVTKQKLTPADYDPEQQQVEVEKEEPKPSTGSSNGSTDKEDGKPAESAPVEPDSTEQEGVNPAQSRQKLTQDEILQMKGAGTDAKKLVSKLVDGSTHFSERTQYAKSKYIRKKRQKHSDHVLLLRPTVRMIAQSYYLKDPERICNLRIDQLSHILTLCGARSGLNVMVFEQTLGLITAGIIERMGGKGRCVHLHRGQIAQSIPCYNSLHLTPEMVETFYPLRISTLLSNGVVEEDPQEPNYMEMEKQEDKDAAAVTYNRKLERLTKERRAWDMVVGDAENPGSIDSLVIACRNVDPIDVLEKTYNSLQYSGTVVLYSSVAEPLVKAYNWLRDRGAVNLFMGDAFYRTHQVLPNSTHPLMQQMITSGFVLSGIKVKVPTE</sequence>
<evidence type="ECO:0000256" key="1">
    <source>
        <dbReference type="ARBA" id="ARBA00004123"/>
    </source>
</evidence>
<dbReference type="GO" id="GO:0031515">
    <property type="term" value="C:tRNA (m1A) methyltransferase complex"/>
    <property type="evidence" value="ECO:0007669"/>
    <property type="project" value="InterPro"/>
</dbReference>
<keyword evidence="9" id="KW-1185">Reference proteome</keyword>
<dbReference type="PANTHER" id="PTHR12945:SF0">
    <property type="entry name" value="TRNA (ADENINE(58)-N(1))-METHYLTRANSFERASE NON-CATALYTIC SUBUNIT TRM6"/>
    <property type="match status" value="1"/>
</dbReference>
<proteinExistence type="inferred from homology"/>
<dbReference type="Proteomes" id="UP001175271">
    <property type="component" value="Unassembled WGS sequence"/>
</dbReference>
<evidence type="ECO:0000313" key="9">
    <source>
        <dbReference type="Proteomes" id="UP001175271"/>
    </source>
</evidence>
<keyword evidence="4" id="KW-0819">tRNA processing</keyword>
<evidence type="ECO:0000256" key="3">
    <source>
        <dbReference type="ARBA" id="ARBA00021704"/>
    </source>
</evidence>
<evidence type="ECO:0000256" key="4">
    <source>
        <dbReference type="ARBA" id="ARBA00022694"/>
    </source>
</evidence>
<dbReference type="AlphaFoldDB" id="A0AA39I240"/>
<evidence type="ECO:0000256" key="2">
    <source>
        <dbReference type="ARBA" id="ARBA00008320"/>
    </source>
</evidence>
<comment type="similarity">
    <text evidence="2">Belongs to the TRM6/GCD10 family.</text>
</comment>
<protein>
    <recommendedName>
        <fullName evidence="3">tRNA (adenine(58)-N(1))-methyltransferase non-catalytic subunit TRM6</fullName>
    </recommendedName>
    <alternativeName>
        <fullName evidence="6">tRNA(m1A58)-methyltransferase subunit TRM6</fullName>
    </alternativeName>
</protein>